<evidence type="ECO:0000313" key="4">
    <source>
        <dbReference type="Proteomes" id="UP000320717"/>
    </source>
</evidence>
<dbReference type="EMBL" id="CP102487">
    <property type="protein sequence ID" value="UUX59255.1"/>
    <property type="molecule type" value="Genomic_DNA"/>
</dbReference>
<keyword evidence="1" id="KW-0812">Transmembrane</keyword>
<dbReference type="RefSeq" id="WP_060700289.1">
    <property type="nucleotide sequence ID" value="NZ_CP012750.1"/>
</dbReference>
<keyword evidence="4" id="KW-1185">Reference proteome</keyword>
<feature type="transmembrane region" description="Helical" evidence="1">
    <location>
        <begin position="12"/>
        <end position="39"/>
    </location>
</feature>
<evidence type="ECO:0000256" key="1">
    <source>
        <dbReference type="SAM" id="Phobius"/>
    </source>
</evidence>
<evidence type="ECO:0000313" key="5">
    <source>
        <dbReference type="Proteomes" id="UP001060018"/>
    </source>
</evidence>
<accession>A0A5B8I2T4</accession>
<evidence type="ECO:0000313" key="3">
    <source>
        <dbReference type="EMBL" id="UUX59255.1"/>
    </source>
</evidence>
<feature type="transmembrane region" description="Helical" evidence="1">
    <location>
        <begin position="51"/>
        <end position="67"/>
    </location>
</feature>
<proteinExistence type="predicted"/>
<dbReference type="Proteomes" id="UP000320717">
    <property type="component" value="Chromosome"/>
</dbReference>
<gene>
    <name evidence="2" type="ORF">FQA45_12595</name>
    <name evidence="3" type="ORF">NUH22_01005</name>
</gene>
<reference evidence="2 4" key="1">
    <citation type="submission" date="2019-07" db="EMBL/GenBank/DDBJ databases">
        <title>Complete Genome Sequence of drought tolerant Plant Growth-Promoting Rhizobacterium Glutamicibacter halophytocola DR408.</title>
        <authorList>
            <person name="Nishu S.D."/>
            <person name="Lee T.K."/>
        </authorList>
    </citation>
    <scope>NUCLEOTIDE SEQUENCE [LARGE SCALE GENOMIC DNA]</scope>
    <source>
        <strain evidence="2 4">DR408</strain>
    </source>
</reference>
<dbReference type="OrthoDB" id="4955192at2"/>
<keyword evidence="1" id="KW-1133">Transmembrane helix</keyword>
<evidence type="ECO:0000313" key="2">
    <source>
        <dbReference type="EMBL" id="QDY67085.1"/>
    </source>
</evidence>
<dbReference type="EMBL" id="CP042260">
    <property type="protein sequence ID" value="QDY67085.1"/>
    <property type="molecule type" value="Genomic_DNA"/>
</dbReference>
<feature type="transmembrane region" description="Helical" evidence="1">
    <location>
        <begin position="73"/>
        <end position="93"/>
    </location>
</feature>
<dbReference type="KEGG" id="gar:AOZ07_00945"/>
<sequence>MTAGLVGSLTLAISLSATLWVILLGSIILAAGFSLLSKLERLWGPAAPEHYYYIIPMLVGPVVAGLVRNTEYALWVGAPVALICALAVHYLIIKSPPFRHDPDEEFDREFHDHHSAR</sequence>
<reference evidence="3" key="2">
    <citation type="journal article" date="2022" name="Pest Manag. Sci.">
        <title>Glutamicibacter halophytocola-mediated host fitness of potato tuber moth on Solanaceae crops.</title>
        <authorList>
            <person name="Wang W."/>
            <person name="Xiao G."/>
            <person name="Du G."/>
            <person name="Chang L."/>
            <person name="Yang Y."/>
            <person name="Ye J."/>
            <person name="Chen B."/>
        </authorList>
    </citation>
    <scope>NUCLEOTIDE SEQUENCE</scope>
    <source>
        <strain evidence="3">S2</strain>
    </source>
</reference>
<name>A0A5B8I2T4_9MICC</name>
<dbReference type="AlphaFoldDB" id="A0A5B8I2T4"/>
<dbReference type="Proteomes" id="UP001060018">
    <property type="component" value="Chromosome"/>
</dbReference>
<organism evidence="3 5">
    <name type="scientific">Glutamicibacter halophytocola</name>
    <dbReference type="NCBI Taxonomy" id="1933880"/>
    <lineage>
        <taxon>Bacteria</taxon>
        <taxon>Bacillati</taxon>
        <taxon>Actinomycetota</taxon>
        <taxon>Actinomycetes</taxon>
        <taxon>Micrococcales</taxon>
        <taxon>Micrococcaceae</taxon>
        <taxon>Glutamicibacter</taxon>
    </lineage>
</organism>
<protein>
    <submittedName>
        <fullName evidence="3">Uncharacterized protein</fullName>
    </submittedName>
</protein>
<keyword evidence="1" id="KW-0472">Membrane</keyword>